<dbReference type="SMART" id="SM00100">
    <property type="entry name" value="cNMP"/>
    <property type="match status" value="1"/>
</dbReference>
<comment type="subcellular location">
    <subcellularLocation>
        <location evidence="1">Membrane</location>
        <topology evidence="1">Multi-pass membrane protein</topology>
    </subcellularLocation>
</comment>
<keyword evidence="4" id="KW-1133">Transmembrane helix</keyword>
<keyword evidence="3" id="KW-0812">Transmembrane</keyword>
<keyword evidence="8" id="KW-0407">Ion channel</keyword>
<dbReference type="PROSITE" id="PS00888">
    <property type="entry name" value="CNMP_BINDING_1"/>
    <property type="match status" value="1"/>
</dbReference>
<accession>L1JDF1</accession>
<reference evidence="12" key="3">
    <citation type="submission" date="2016-03" db="UniProtKB">
        <authorList>
            <consortium name="EnsemblProtists"/>
        </authorList>
    </citation>
    <scope>IDENTIFICATION</scope>
</reference>
<evidence type="ECO:0000256" key="5">
    <source>
        <dbReference type="ARBA" id="ARBA00023065"/>
    </source>
</evidence>
<keyword evidence="9" id="KW-0732">Signal</keyword>
<dbReference type="PROSITE" id="PS50042">
    <property type="entry name" value="CNMP_BINDING_3"/>
    <property type="match status" value="1"/>
</dbReference>
<dbReference type="GO" id="GO:0016020">
    <property type="term" value="C:membrane"/>
    <property type="evidence" value="ECO:0007669"/>
    <property type="project" value="UniProtKB-SubCell"/>
</dbReference>
<reference evidence="11 13" key="1">
    <citation type="journal article" date="2012" name="Nature">
        <title>Algal genomes reveal evolutionary mosaicism and the fate of nucleomorphs.</title>
        <authorList>
            <consortium name="DOE Joint Genome Institute"/>
            <person name="Curtis B.A."/>
            <person name="Tanifuji G."/>
            <person name="Burki F."/>
            <person name="Gruber A."/>
            <person name="Irimia M."/>
            <person name="Maruyama S."/>
            <person name="Arias M.C."/>
            <person name="Ball S.G."/>
            <person name="Gile G.H."/>
            <person name="Hirakawa Y."/>
            <person name="Hopkins J.F."/>
            <person name="Kuo A."/>
            <person name="Rensing S.A."/>
            <person name="Schmutz J."/>
            <person name="Symeonidi A."/>
            <person name="Elias M."/>
            <person name="Eveleigh R.J."/>
            <person name="Herman E.K."/>
            <person name="Klute M.J."/>
            <person name="Nakayama T."/>
            <person name="Obornik M."/>
            <person name="Reyes-Prieto A."/>
            <person name="Armbrust E.V."/>
            <person name="Aves S.J."/>
            <person name="Beiko R.G."/>
            <person name="Coutinho P."/>
            <person name="Dacks J.B."/>
            <person name="Durnford D.G."/>
            <person name="Fast N.M."/>
            <person name="Green B.R."/>
            <person name="Grisdale C.J."/>
            <person name="Hempel F."/>
            <person name="Henrissat B."/>
            <person name="Hoppner M.P."/>
            <person name="Ishida K."/>
            <person name="Kim E."/>
            <person name="Koreny L."/>
            <person name="Kroth P.G."/>
            <person name="Liu Y."/>
            <person name="Malik S.B."/>
            <person name="Maier U.G."/>
            <person name="McRose D."/>
            <person name="Mock T."/>
            <person name="Neilson J.A."/>
            <person name="Onodera N.T."/>
            <person name="Poole A.M."/>
            <person name="Pritham E.J."/>
            <person name="Richards T.A."/>
            <person name="Rocap G."/>
            <person name="Roy S.W."/>
            <person name="Sarai C."/>
            <person name="Schaack S."/>
            <person name="Shirato S."/>
            <person name="Slamovits C.H."/>
            <person name="Spencer D.F."/>
            <person name="Suzuki S."/>
            <person name="Worden A.Z."/>
            <person name="Zauner S."/>
            <person name="Barry K."/>
            <person name="Bell C."/>
            <person name="Bharti A.K."/>
            <person name="Crow J.A."/>
            <person name="Grimwood J."/>
            <person name="Kramer R."/>
            <person name="Lindquist E."/>
            <person name="Lucas S."/>
            <person name="Salamov A."/>
            <person name="McFadden G.I."/>
            <person name="Lane C.E."/>
            <person name="Keeling P.J."/>
            <person name="Gray M.W."/>
            <person name="Grigoriev I.V."/>
            <person name="Archibald J.M."/>
        </authorList>
    </citation>
    <scope>NUCLEOTIDE SEQUENCE</scope>
    <source>
        <strain evidence="11 13">CCMP2712</strain>
    </source>
</reference>
<dbReference type="InterPro" id="IPR014710">
    <property type="entry name" value="RmlC-like_jellyroll"/>
</dbReference>
<keyword evidence="13" id="KW-1185">Reference proteome</keyword>
<evidence type="ECO:0000256" key="3">
    <source>
        <dbReference type="ARBA" id="ARBA00022692"/>
    </source>
</evidence>
<dbReference type="CDD" id="cd00038">
    <property type="entry name" value="CAP_ED"/>
    <property type="match status" value="1"/>
</dbReference>
<evidence type="ECO:0000259" key="10">
    <source>
        <dbReference type="PROSITE" id="PS50042"/>
    </source>
</evidence>
<gene>
    <name evidence="11" type="ORF">GUITHDRAFT_152538</name>
</gene>
<dbReference type="EMBL" id="JH992996">
    <property type="protein sequence ID" value="EKX46140.1"/>
    <property type="molecule type" value="Genomic_DNA"/>
</dbReference>
<organism evidence="11">
    <name type="scientific">Guillardia theta (strain CCMP2712)</name>
    <name type="common">Cryptophyte</name>
    <dbReference type="NCBI Taxonomy" id="905079"/>
    <lineage>
        <taxon>Eukaryota</taxon>
        <taxon>Cryptophyceae</taxon>
        <taxon>Pyrenomonadales</taxon>
        <taxon>Geminigeraceae</taxon>
        <taxon>Guillardia</taxon>
    </lineage>
</organism>
<dbReference type="KEGG" id="gtt:GUITHDRAFT_152538"/>
<feature type="signal peptide" evidence="9">
    <location>
        <begin position="1"/>
        <end position="18"/>
    </location>
</feature>
<evidence type="ECO:0000256" key="4">
    <source>
        <dbReference type="ARBA" id="ARBA00022989"/>
    </source>
</evidence>
<evidence type="ECO:0000313" key="12">
    <source>
        <dbReference type="EnsemblProtists" id="EKX46140"/>
    </source>
</evidence>
<dbReference type="OrthoDB" id="421226at2759"/>
<feature type="domain" description="Cyclic nucleotide-binding" evidence="10">
    <location>
        <begin position="52"/>
        <end position="162"/>
    </location>
</feature>
<dbReference type="InterPro" id="IPR050866">
    <property type="entry name" value="CNG_cation_channel"/>
</dbReference>
<dbReference type="Proteomes" id="UP000011087">
    <property type="component" value="Unassembled WGS sequence"/>
</dbReference>
<dbReference type="GeneID" id="17302643"/>
<dbReference type="RefSeq" id="XP_005833120.1">
    <property type="nucleotide sequence ID" value="XM_005833063.1"/>
</dbReference>
<dbReference type="PANTHER" id="PTHR45638:SF11">
    <property type="entry name" value="CYCLIC NUCLEOTIDE-GATED CATION CHANNEL SUBUNIT A"/>
    <property type="match status" value="1"/>
</dbReference>
<dbReference type="AlphaFoldDB" id="L1JDF1"/>
<evidence type="ECO:0000256" key="6">
    <source>
        <dbReference type="ARBA" id="ARBA00023136"/>
    </source>
</evidence>
<dbReference type="PaxDb" id="55529-EKX46140"/>
<dbReference type="InterPro" id="IPR018490">
    <property type="entry name" value="cNMP-bd_dom_sf"/>
</dbReference>
<evidence type="ECO:0000256" key="7">
    <source>
        <dbReference type="ARBA" id="ARBA00023286"/>
    </source>
</evidence>
<dbReference type="PANTHER" id="PTHR45638">
    <property type="entry name" value="CYCLIC NUCLEOTIDE-GATED CATION CHANNEL SUBUNIT A"/>
    <property type="match status" value="1"/>
</dbReference>
<keyword evidence="2" id="KW-0813">Transport</keyword>
<dbReference type="InterPro" id="IPR018488">
    <property type="entry name" value="cNMP-bd_CS"/>
</dbReference>
<keyword evidence="6" id="KW-0472">Membrane</keyword>
<keyword evidence="7" id="KW-1071">Ligand-gated ion channel</keyword>
<name>L1JDF1_GUITC</name>
<dbReference type="SUPFAM" id="SSF51206">
    <property type="entry name" value="cAMP-binding domain-like"/>
    <property type="match status" value="1"/>
</dbReference>
<dbReference type="InterPro" id="IPR000595">
    <property type="entry name" value="cNMP-bd_dom"/>
</dbReference>
<evidence type="ECO:0000256" key="9">
    <source>
        <dbReference type="SAM" id="SignalP"/>
    </source>
</evidence>
<dbReference type="GO" id="GO:0005221">
    <property type="term" value="F:intracellularly cyclic nucleotide-activated monoatomic cation channel activity"/>
    <property type="evidence" value="ECO:0007669"/>
    <property type="project" value="InterPro"/>
</dbReference>
<dbReference type="EnsemblProtists" id="EKX46140">
    <property type="protein sequence ID" value="EKX46140"/>
    <property type="gene ID" value="GUITHDRAFT_152538"/>
</dbReference>
<evidence type="ECO:0000256" key="8">
    <source>
        <dbReference type="ARBA" id="ARBA00023303"/>
    </source>
</evidence>
<evidence type="ECO:0000313" key="13">
    <source>
        <dbReference type="Proteomes" id="UP000011087"/>
    </source>
</evidence>
<sequence length="215" mass="24006">MPALYFCLLHDPLSLLTCTSFLLRSQKVSQEGDEQHKGNIHLIYTESKKFKMFRTIPDEQIKACVSRMTTKCFRAGEMVIKSGTFGASLFLVDYGRAAAYVDGMEVGKIGRGDVFGEMSFLGALECYIKNDKIVQPRRSADVICETSCRLLEFSVEDLVEALKDDRRSKHDLTLCAVAPVLSKLSLTCSTQLPLANCHHPTRKVSGSSKSEDLRR</sequence>
<dbReference type="Pfam" id="PF00027">
    <property type="entry name" value="cNMP_binding"/>
    <property type="match status" value="1"/>
</dbReference>
<dbReference type="Gene3D" id="2.60.120.10">
    <property type="entry name" value="Jelly Rolls"/>
    <property type="match status" value="1"/>
</dbReference>
<protein>
    <recommendedName>
        <fullName evidence="10">Cyclic nucleotide-binding domain-containing protein</fullName>
    </recommendedName>
</protein>
<dbReference type="GO" id="GO:0044877">
    <property type="term" value="F:protein-containing complex binding"/>
    <property type="evidence" value="ECO:0007669"/>
    <property type="project" value="TreeGrafter"/>
</dbReference>
<dbReference type="HOGENOM" id="CLU_1285434_0_0_1"/>
<evidence type="ECO:0000256" key="2">
    <source>
        <dbReference type="ARBA" id="ARBA00022448"/>
    </source>
</evidence>
<reference evidence="13" key="2">
    <citation type="submission" date="2012-11" db="EMBL/GenBank/DDBJ databases">
        <authorList>
            <person name="Kuo A."/>
            <person name="Curtis B.A."/>
            <person name="Tanifuji G."/>
            <person name="Burki F."/>
            <person name="Gruber A."/>
            <person name="Irimia M."/>
            <person name="Maruyama S."/>
            <person name="Arias M.C."/>
            <person name="Ball S.G."/>
            <person name="Gile G.H."/>
            <person name="Hirakawa Y."/>
            <person name="Hopkins J.F."/>
            <person name="Rensing S.A."/>
            <person name="Schmutz J."/>
            <person name="Symeonidi A."/>
            <person name="Elias M."/>
            <person name="Eveleigh R.J."/>
            <person name="Herman E.K."/>
            <person name="Klute M.J."/>
            <person name="Nakayama T."/>
            <person name="Obornik M."/>
            <person name="Reyes-Prieto A."/>
            <person name="Armbrust E.V."/>
            <person name="Aves S.J."/>
            <person name="Beiko R.G."/>
            <person name="Coutinho P."/>
            <person name="Dacks J.B."/>
            <person name="Durnford D.G."/>
            <person name="Fast N.M."/>
            <person name="Green B.R."/>
            <person name="Grisdale C."/>
            <person name="Hempe F."/>
            <person name="Henrissat B."/>
            <person name="Hoppner M.P."/>
            <person name="Ishida K.-I."/>
            <person name="Kim E."/>
            <person name="Koreny L."/>
            <person name="Kroth P.G."/>
            <person name="Liu Y."/>
            <person name="Malik S.-B."/>
            <person name="Maier U.G."/>
            <person name="McRose D."/>
            <person name="Mock T."/>
            <person name="Neilson J.A."/>
            <person name="Onodera N.T."/>
            <person name="Poole A.M."/>
            <person name="Pritham E.J."/>
            <person name="Richards T.A."/>
            <person name="Rocap G."/>
            <person name="Roy S.W."/>
            <person name="Sarai C."/>
            <person name="Schaack S."/>
            <person name="Shirato S."/>
            <person name="Slamovits C.H."/>
            <person name="Spencer D.F."/>
            <person name="Suzuki S."/>
            <person name="Worden A.Z."/>
            <person name="Zauner S."/>
            <person name="Barry K."/>
            <person name="Bell C."/>
            <person name="Bharti A.K."/>
            <person name="Crow J.A."/>
            <person name="Grimwood J."/>
            <person name="Kramer R."/>
            <person name="Lindquist E."/>
            <person name="Lucas S."/>
            <person name="Salamov A."/>
            <person name="McFadden G.I."/>
            <person name="Lane C.E."/>
            <person name="Keeling P.J."/>
            <person name="Gray M.W."/>
            <person name="Grigoriev I.V."/>
            <person name="Archibald J.M."/>
        </authorList>
    </citation>
    <scope>NUCLEOTIDE SEQUENCE</scope>
    <source>
        <strain evidence="13">CCMP2712</strain>
    </source>
</reference>
<evidence type="ECO:0000256" key="1">
    <source>
        <dbReference type="ARBA" id="ARBA00004141"/>
    </source>
</evidence>
<evidence type="ECO:0000313" key="11">
    <source>
        <dbReference type="EMBL" id="EKX46140.1"/>
    </source>
</evidence>
<keyword evidence="5" id="KW-0406">Ion transport</keyword>
<feature type="chain" id="PRO_5008771172" description="Cyclic nucleotide-binding domain-containing protein" evidence="9">
    <location>
        <begin position="19"/>
        <end position="215"/>
    </location>
</feature>
<proteinExistence type="predicted"/>